<evidence type="ECO:0000313" key="8">
    <source>
        <dbReference type="EMBL" id="THG99160.1"/>
    </source>
</evidence>
<dbReference type="GO" id="GO:0003723">
    <property type="term" value="F:RNA binding"/>
    <property type="evidence" value="ECO:0007669"/>
    <property type="project" value="UniProtKB-UniRule"/>
</dbReference>
<keyword evidence="2 5" id="KW-0863">Zinc-finger</keyword>
<feature type="domain" description="RRM" evidence="6">
    <location>
        <begin position="282"/>
        <end position="354"/>
    </location>
</feature>
<evidence type="ECO:0000256" key="1">
    <source>
        <dbReference type="ARBA" id="ARBA00022723"/>
    </source>
</evidence>
<dbReference type="SUPFAM" id="SSF90229">
    <property type="entry name" value="CCCH zinc finger"/>
    <property type="match status" value="1"/>
</dbReference>
<dbReference type="InterPro" id="IPR000571">
    <property type="entry name" value="Znf_CCCH"/>
</dbReference>
<dbReference type="Proteomes" id="UP000309038">
    <property type="component" value="Unassembled WGS sequence"/>
</dbReference>
<comment type="caution">
    <text evidence="8">The sequence shown here is derived from an EMBL/GenBank/DDBJ whole genome shotgun (WGS) entry which is preliminary data.</text>
</comment>
<dbReference type="InterPro" id="IPR000504">
    <property type="entry name" value="RRM_dom"/>
</dbReference>
<gene>
    <name evidence="8" type="ORF">EW026_g3146</name>
</gene>
<proteinExistence type="predicted"/>
<dbReference type="EMBL" id="SGPJ01000090">
    <property type="protein sequence ID" value="THG99160.1"/>
    <property type="molecule type" value="Genomic_DNA"/>
</dbReference>
<protein>
    <submittedName>
        <fullName evidence="8">Uncharacterized protein</fullName>
    </submittedName>
</protein>
<name>A0A4S4KM65_9APHY</name>
<evidence type="ECO:0000256" key="3">
    <source>
        <dbReference type="ARBA" id="ARBA00022833"/>
    </source>
</evidence>
<dbReference type="GO" id="GO:0008270">
    <property type="term" value="F:zinc ion binding"/>
    <property type="evidence" value="ECO:0007669"/>
    <property type="project" value="UniProtKB-KW"/>
</dbReference>
<organism evidence="8 9">
    <name type="scientific">Hermanssonia centrifuga</name>
    <dbReference type="NCBI Taxonomy" id="98765"/>
    <lineage>
        <taxon>Eukaryota</taxon>
        <taxon>Fungi</taxon>
        <taxon>Dikarya</taxon>
        <taxon>Basidiomycota</taxon>
        <taxon>Agaricomycotina</taxon>
        <taxon>Agaricomycetes</taxon>
        <taxon>Polyporales</taxon>
        <taxon>Meruliaceae</taxon>
        <taxon>Hermanssonia</taxon>
    </lineage>
</organism>
<dbReference type="SUPFAM" id="SSF54928">
    <property type="entry name" value="RNA-binding domain, RBD"/>
    <property type="match status" value="2"/>
</dbReference>
<sequence length="573" mass="63425">MKHSVFGPCKFFSQGRCMKGEACSFTHSALAGHPATPLPLPPDLPAMDTPVHTASALVAKSSSVDETPSVAKIDTQIHSEPCHNLRSVKSRDVERMKLGCRVVYGAGASIHHVTTAFESRFLVLSDLPLLTESSGLLKLVESVGDIKSFTLNSSVSTARVEYADASLASSAIRSLDGAHYAGGKISARYDVRAVEDGLATLRSTKVKVSWFAPSCIAWAHYDGLSFARKQAEKLNGKIFNGRKISTSFQTPHRNQTESFSVEIKGLPPRFVIAHLKGFCDADALTVGKPTYQGQDRLPQIRQLLSQFGSVDSIEALPSDPLKTKLVAFAQFSNAEAAERAVSHLHGSKQTFLGRSPVWLEHIHSIRYNLPYSKFSVLKSGIDVLRNNQTLCKLRYYEKNEDGEPLDPVCIRVYGTDPKALGKAKIELEHILNGELLVKEGQQVWDEYLGTPEGLFFLRIVSTNTATFVQCEVRLRTVRLFGSDDNQRIVKTKIFEKLEQVEGQKHVLLLERSELRMLVTGGLQMLEEKIGADKLVLDVVRRTLTIRGDDEDIRVVYNTYCGLRLHPVSFLCIA</sequence>
<dbReference type="Pfam" id="PF00076">
    <property type="entry name" value="RRM_1"/>
    <property type="match status" value="1"/>
</dbReference>
<dbReference type="InterPro" id="IPR036855">
    <property type="entry name" value="Znf_CCCH_sf"/>
</dbReference>
<dbReference type="InterPro" id="IPR035979">
    <property type="entry name" value="RBD_domain_sf"/>
</dbReference>
<feature type="domain" description="RRM" evidence="6">
    <location>
        <begin position="120"/>
        <end position="192"/>
    </location>
</feature>
<keyword evidence="9" id="KW-1185">Reference proteome</keyword>
<accession>A0A4S4KM65</accession>
<evidence type="ECO:0000256" key="4">
    <source>
        <dbReference type="PROSITE-ProRule" id="PRU00176"/>
    </source>
</evidence>
<dbReference type="AlphaFoldDB" id="A0A4S4KM65"/>
<dbReference type="CDD" id="cd00590">
    <property type="entry name" value="RRM_SF"/>
    <property type="match status" value="1"/>
</dbReference>
<keyword evidence="4" id="KW-0694">RNA-binding</keyword>
<evidence type="ECO:0000313" key="9">
    <source>
        <dbReference type="Proteomes" id="UP000309038"/>
    </source>
</evidence>
<dbReference type="PROSITE" id="PS50102">
    <property type="entry name" value="RRM"/>
    <property type="match status" value="2"/>
</dbReference>
<reference evidence="8 9" key="1">
    <citation type="submission" date="2019-02" db="EMBL/GenBank/DDBJ databases">
        <title>Genome sequencing of the rare red list fungi Phlebia centrifuga.</title>
        <authorList>
            <person name="Buettner E."/>
            <person name="Kellner H."/>
        </authorList>
    </citation>
    <scope>NUCLEOTIDE SEQUENCE [LARGE SCALE GENOMIC DNA]</scope>
    <source>
        <strain evidence="8 9">DSM 108282</strain>
    </source>
</reference>
<dbReference type="Gene3D" id="3.30.70.330">
    <property type="match status" value="2"/>
</dbReference>
<evidence type="ECO:0000259" key="6">
    <source>
        <dbReference type="PROSITE" id="PS50102"/>
    </source>
</evidence>
<dbReference type="InterPro" id="IPR012677">
    <property type="entry name" value="Nucleotide-bd_a/b_plait_sf"/>
</dbReference>
<feature type="domain" description="C3H1-type" evidence="7">
    <location>
        <begin position="8"/>
        <end position="30"/>
    </location>
</feature>
<keyword evidence="1 5" id="KW-0479">Metal-binding</keyword>
<evidence type="ECO:0000259" key="7">
    <source>
        <dbReference type="PROSITE" id="PS50103"/>
    </source>
</evidence>
<feature type="zinc finger region" description="C3H1-type" evidence="5">
    <location>
        <begin position="8"/>
        <end position="30"/>
    </location>
</feature>
<evidence type="ECO:0000256" key="2">
    <source>
        <dbReference type="ARBA" id="ARBA00022771"/>
    </source>
</evidence>
<dbReference type="PROSITE" id="PS50103">
    <property type="entry name" value="ZF_C3H1"/>
    <property type="match status" value="1"/>
</dbReference>
<evidence type="ECO:0000256" key="5">
    <source>
        <dbReference type="PROSITE-ProRule" id="PRU00723"/>
    </source>
</evidence>
<keyword evidence="3 5" id="KW-0862">Zinc</keyword>